<dbReference type="InterPro" id="IPR011765">
    <property type="entry name" value="Pept_M16_N"/>
</dbReference>
<dbReference type="PANTHER" id="PTHR43690">
    <property type="entry name" value="NARDILYSIN"/>
    <property type="match status" value="1"/>
</dbReference>
<keyword evidence="3" id="KW-0479">Metal-binding</keyword>
<gene>
    <name evidence="10" type="ORF">METZ01_LOCUS272245</name>
</gene>
<feature type="region of interest" description="Disordered" evidence="7">
    <location>
        <begin position="239"/>
        <end position="268"/>
    </location>
</feature>
<feature type="domain" description="Peptidase M16 N-terminal" evidence="8">
    <location>
        <begin position="44"/>
        <end position="188"/>
    </location>
</feature>
<dbReference type="Gene3D" id="3.30.830.10">
    <property type="entry name" value="Metalloenzyme, LuxS/M16 peptidase-like"/>
    <property type="match status" value="1"/>
</dbReference>
<dbReference type="GO" id="GO:0046872">
    <property type="term" value="F:metal ion binding"/>
    <property type="evidence" value="ECO:0007669"/>
    <property type="project" value="UniProtKB-KW"/>
</dbReference>
<dbReference type="GO" id="GO:0004222">
    <property type="term" value="F:metalloendopeptidase activity"/>
    <property type="evidence" value="ECO:0007669"/>
    <property type="project" value="InterPro"/>
</dbReference>
<feature type="compositionally biased region" description="Polar residues" evidence="7">
    <location>
        <begin position="258"/>
        <end position="268"/>
    </location>
</feature>
<protein>
    <recommendedName>
        <fullName evidence="11">Peptidase M16 N-terminal domain-containing protein</fullName>
    </recommendedName>
</protein>
<keyword evidence="2" id="KW-0645">Protease</keyword>
<dbReference type="Pfam" id="PF00675">
    <property type="entry name" value="Peptidase_M16"/>
    <property type="match status" value="1"/>
</dbReference>
<dbReference type="InterPro" id="IPR011249">
    <property type="entry name" value="Metalloenz_LuxS/M16"/>
</dbReference>
<feature type="domain" description="Peptidase M16 C-terminal" evidence="9">
    <location>
        <begin position="196"/>
        <end position="264"/>
    </location>
</feature>
<feature type="compositionally biased region" description="Basic and acidic residues" evidence="7">
    <location>
        <begin position="243"/>
        <end position="257"/>
    </location>
</feature>
<dbReference type="InterPro" id="IPR050626">
    <property type="entry name" value="Peptidase_M16"/>
</dbReference>
<dbReference type="EMBL" id="UINC01078374">
    <property type="protein sequence ID" value="SVC19391.1"/>
    <property type="molecule type" value="Genomic_DNA"/>
</dbReference>
<dbReference type="PROSITE" id="PS00143">
    <property type="entry name" value="INSULINASE"/>
    <property type="match status" value="1"/>
</dbReference>
<dbReference type="PANTHER" id="PTHR43690:SF17">
    <property type="entry name" value="PROTEIN YHJJ"/>
    <property type="match status" value="1"/>
</dbReference>
<dbReference type="Pfam" id="PF05193">
    <property type="entry name" value="Peptidase_M16_C"/>
    <property type="match status" value="1"/>
</dbReference>
<proteinExistence type="inferred from homology"/>
<reference evidence="10" key="1">
    <citation type="submission" date="2018-05" db="EMBL/GenBank/DDBJ databases">
        <authorList>
            <person name="Lanie J.A."/>
            <person name="Ng W.-L."/>
            <person name="Kazmierczak K.M."/>
            <person name="Andrzejewski T.M."/>
            <person name="Davidsen T.M."/>
            <person name="Wayne K.J."/>
            <person name="Tettelin H."/>
            <person name="Glass J.I."/>
            <person name="Rusch D."/>
            <person name="Podicherti R."/>
            <person name="Tsui H.-C.T."/>
            <person name="Winkler M.E."/>
        </authorList>
    </citation>
    <scope>NUCLEOTIDE SEQUENCE</scope>
</reference>
<evidence type="ECO:0000313" key="10">
    <source>
        <dbReference type="EMBL" id="SVC19391.1"/>
    </source>
</evidence>
<feature type="non-terminal residue" evidence="10">
    <location>
        <position position="1"/>
    </location>
</feature>
<evidence type="ECO:0000259" key="9">
    <source>
        <dbReference type="Pfam" id="PF05193"/>
    </source>
</evidence>
<sequence length="268" mass="30888">VSRLFIKKIPLFFFTLVLFFNTKPISSEIYNSHSFFLDNGLEVVIIPNHLSPAVIQMLWYKFGSADEGIGKSGIAHFLEHLMFKGTNKIRSGEFSEIVAKRGGRDNAFTSYDYTGYFQIVSKDQLETVMELEADRMLNLKLNEEDISVEREVILQERRETVEDKPQRILGEMMMAMLYNGHPYSVPIIGFNHEMRSLSKEDAFYYYKKYYAPNNAVLLISGDVTIEGVKDLAKKHFGSIPKRTVPERKRSPVKENRKSQSVTYETQNA</sequence>
<name>A0A382K9K1_9ZZZZ</name>
<evidence type="ECO:0000259" key="8">
    <source>
        <dbReference type="Pfam" id="PF00675"/>
    </source>
</evidence>
<dbReference type="GO" id="GO:0006508">
    <property type="term" value="P:proteolysis"/>
    <property type="evidence" value="ECO:0007669"/>
    <property type="project" value="UniProtKB-KW"/>
</dbReference>
<evidence type="ECO:0000256" key="4">
    <source>
        <dbReference type="ARBA" id="ARBA00022801"/>
    </source>
</evidence>
<keyword evidence="5" id="KW-0862">Zinc</keyword>
<keyword evidence="6" id="KW-0482">Metalloprotease</keyword>
<dbReference type="InterPro" id="IPR001431">
    <property type="entry name" value="Pept_M16_Zn_BS"/>
</dbReference>
<dbReference type="SUPFAM" id="SSF63411">
    <property type="entry name" value="LuxS/MPP-like metallohydrolase"/>
    <property type="match status" value="1"/>
</dbReference>
<dbReference type="AlphaFoldDB" id="A0A382K9K1"/>
<keyword evidence="4" id="KW-0378">Hydrolase</keyword>
<feature type="non-terminal residue" evidence="10">
    <location>
        <position position="268"/>
    </location>
</feature>
<evidence type="ECO:0008006" key="11">
    <source>
        <dbReference type="Google" id="ProtNLM"/>
    </source>
</evidence>
<comment type="similarity">
    <text evidence="1">Belongs to the peptidase M16 family.</text>
</comment>
<evidence type="ECO:0000256" key="7">
    <source>
        <dbReference type="SAM" id="MobiDB-lite"/>
    </source>
</evidence>
<evidence type="ECO:0000256" key="1">
    <source>
        <dbReference type="ARBA" id="ARBA00007261"/>
    </source>
</evidence>
<evidence type="ECO:0000256" key="5">
    <source>
        <dbReference type="ARBA" id="ARBA00022833"/>
    </source>
</evidence>
<evidence type="ECO:0000256" key="6">
    <source>
        <dbReference type="ARBA" id="ARBA00023049"/>
    </source>
</evidence>
<organism evidence="10">
    <name type="scientific">marine metagenome</name>
    <dbReference type="NCBI Taxonomy" id="408172"/>
    <lineage>
        <taxon>unclassified sequences</taxon>
        <taxon>metagenomes</taxon>
        <taxon>ecological metagenomes</taxon>
    </lineage>
</organism>
<evidence type="ECO:0000256" key="3">
    <source>
        <dbReference type="ARBA" id="ARBA00022723"/>
    </source>
</evidence>
<dbReference type="InterPro" id="IPR007863">
    <property type="entry name" value="Peptidase_M16_C"/>
</dbReference>
<evidence type="ECO:0000256" key="2">
    <source>
        <dbReference type="ARBA" id="ARBA00022670"/>
    </source>
</evidence>
<accession>A0A382K9K1</accession>